<protein>
    <submittedName>
        <fullName evidence="2">Uncharacterized protein</fullName>
    </submittedName>
</protein>
<keyword evidence="3" id="KW-1185">Reference proteome</keyword>
<evidence type="ECO:0000313" key="3">
    <source>
        <dbReference type="Proteomes" id="UP000076532"/>
    </source>
</evidence>
<dbReference type="OrthoDB" id="2996389at2759"/>
<dbReference type="Proteomes" id="UP000076532">
    <property type="component" value="Unassembled WGS sequence"/>
</dbReference>
<accession>A0A166H122</accession>
<feature type="compositionally biased region" description="Basic and acidic residues" evidence="1">
    <location>
        <begin position="400"/>
        <end position="413"/>
    </location>
</feature>
<feature type="compositionally biased region" description="Polar residues" evidence="1">
    <location>
        <begin position="276"/>
        <end position="285"/>
    </location>
</feature>
<proteinExistence type="predicted"/>
<sequence length="443" mass="49427">MPKKKGPPYTDIPECKYVVVVYPWGMLDAGKRGKTDYDRLGVWVRSMLRGQRKGSRAEDELQVEVIYARNTQSEVIVQLPEETDISVIIGEHRWSVFLEHQNGSNGRHPVSLILEYNYRQHGEPSNHQWNEHHPTSELPPPKILQTFAMKDPYPLRPHFVDVAKLSWLKGLALPLPKGWTRISTPPPTPPPPENLFTPYEPPAHHPSHSTLYPIIKAEVAPSVPLSLDKFDPYDQEEAALQLLREPVTADTFGGEIKTEPEYQPSSTLLETIKSLPNSRLTSSNPHPAVKSEPDSNAYQASEVLQSSLASLPQHYISRQASSGAQTAVKVEHASETYEPSLSLGESIASLPPTRLERKAESAPIKAEDNKETEAERAASDLLAELIQELQQPVAPSIPKVKQEPPYDPPRRPDVAASITYKAMRKRPATGEGNGPAKRMKEEH</sequence>
<name>A0A166H122_9AGAM</name>
<dbReference type="AlphaFoldDB" id="A0A166H122"/>
<gene>
    <name evidence="2" type="ORF">FIBSPDRAFT_1046246</name>
</gene>
<feature type="compositionally biased region" description="Basic and acidic residues" evidence="1">
    <location>
        <begin position="354"/>
        <end position="378"/>
    </location>
</feature>
<feature type="region of interest" description="Disordered" evidence="1">
    <location>
        <begin position="276"/>
        <end position="297"/>
    </location>
</feature>
<evidence type="ECO:0000256" key="1">
    <source>
        <dbReference type="SAM" id="MobiDB-lite"/>
    </source>
</evidence>
<organism evidence="2 3">
    <name type="scientific">Athelia psychrophila</name>
    <dbReference type="NCBI Taxonomy" id="1759441"/>
    <lineage>
        <taxon>Eukaryota</taxon>
        <taxon>Fungi</taxon>
        <taxon>Dikarya</taxon>
        <taxon>Basidiomycota</taxon>
        <taxon>Agaricomycotina</taxon>
        <taxon>Agaricomycetes</taxon>
        <taxon>Agaricomycetidae</taxon>
        <taxon>Atheliales</taxon>
        <taxon>Atheliaceae</taxon>
        <taxon>Athelia</taxon>
    </lineage>
</organism>
<feature type="region of interest" description="Disordered" evidence="1">
    <location>
        <begin position="336"/>
        <end position="443"/>
    </location>
</feature>
<reference evidence="2 3" key="1">
    <citation type="journal article" date="2016" name="Mol. Biol. Evol.">
        <title>Comparative Genomics of Early-Diverging Mushroom-Forming Fungi Provides Insights into the Origins of Lignocellulose Decay Capabilities.</title>
        <authorList>
            <person name="Nagy L.G."/>
            <person name="Riley R."/>
            <person name="Tritt A."/>
            <person name="Adam C."/>
            <person name="Daum C."/>
            <person name="Floudas D."/>
            <person name="Sun H."/>
            <person name="Yadav J.S."/>
            <person name="Pangilinan J."/>
            <person name="Larsson K.H."/>
            <person name="Matsuura K."/>
            <person name="Barry K."/>
            <person name="Labutti K."/>
            <person name="Kuo R."/>
            <person name="Ohm R.A."/>
            <person name="Bhattacharya S.S."/>
            <person name="Shirouzu T."/>
            <person name="Yoshinaga Y."/>
            <person name="Martin F.M."/>
            <person name="Grigoriev I.V."/>
            <person name="Hibbett D.S."/>
        </authorList>
    </citation>
    <scope>NUCLEOTIDE SEQUENCE [LARGE SCALE GENOMIC DNA]</scope>
    <source>
        <strain evidence="2 3">CBS 109695</strain>
    </source>
</reference>
<dbReference type="EMBL" id="KV417573">
    <property type="protein sequence ID" value="KZP18372.1"/>
    <property type="molecule type" value="Genomic_DNA"/>
</dbReference>
<evidence type="ECO:0000313" key="2">
    <source>
        <dbReference type="EMBL" id="KZP18372.1"/>
    </source>
</evidence>